<proteinExistence type="predicted"/>
<evidence type="ECO:0000313" key="3">
    <source>
        <dbReference type="Proteomes" id="UP000007350"/>
    </source>
</evidence>
<name>K2ML03_TRYCR</name>
<feature type="non-terminal residue" evidence="2">
    <location>
        <position position="209"/>
    </location>
</feature>
<feature type="compositionally biased region" description="Basic and acidic residues" evidence="1">
    <location>
        <begin position="173"/>
        <end position="192"/>
    </location>
</feature>
<evidence type="ECO:0000313" key="2">
    <source>
        <dbReference type="EMBL" id="EKF26384.1"/>
    </source>
</evidence>
<evidence type="ECO:0000256" key="1">
    <source>
        <dbReference type="SAM" id="MobiDB-lite"/>
    </source>
</evidence>
<feature type="region of interest" description="Disordered" evidence="1">
    <location>
        <begin position="147"/>
        <end position="209"/>
    </location>
</feature>
<dbReference type="AlphaFoldDB" id="K2ML03"/>
<keyword evidence="3" id="KW-1185">Reference proteome</keyword>
<protein>
    <submittedName>
        <fullName evidence="2">Uncharacterized protein</fullName>
    </submittedName>
</protein>
<feature type="non-terminal residue" evidence="2">
    <location>
        <position position="1"/>
    </location>
</feature>
<organism evidence="2 3">
    <name type="scientific">Trypanosoma cruzi marinkellei</name>
    <dbReference type="NCBI Taxonomy" id="85056"/>
    <lineage>
        <taxon>Eukaryota</taxon>
        <taxon>Discoba</taxon>
        <taxon>Euglenozoa</taxon>
        <taxon>Kinetoplastea</taxon>
        <taxon>Metakinetoplastina</taxon>
        <taxon>Trypanosomatida</taxon>
        <taxon>Trypanosomatidae</taxon>
        <taxon>Trypanosoma</taxon>
        <taxon>Schizotrypanum</taxon>
    </lineage>
</organism>
<accession>K2ML03</accession>
<reference evidence="2 3" key="1">
    <citation type="journal article" date="2012" name="BMC Genomics">
        <title>Comparative genomic analysis of human infective Trypanosoma cruzi lineages with the bat-restricted subspecies T. cruzi marinkellei.</title>
        <authorList>
            <person name="Franzen O."/>
            <person name="Talavera-Lopez C."/>
            <person name="Ochaya S."/>
            <person name="Butler C.E."/>
            <person name="Messenger L.A."/>
            <person name="Lewis M.D."/>
            <person name="Llewellyn M.S."/>
            <person name="Marinkelle C.J."/>
            <person name="Tyler K.M."/>
            <person name="Miles M.A."/>
            <person name="Andersson B."/>
        </authorList>
    </citation>
    <scope>NUCLEOTIDE SEQUENCE [LARGE SCALE GENOMIC DNA]</scope>
    <source>
        <strain evidence="2 3">B7</strain>
    </source>
</reference>
<sequence>QHRPPDSSCAPAAPQRPCRLSSPIHERNAQRVLAHVLHALQPHADQAGSHALHLVALLVFVAAPQRRVTGVAVLDEYGAATVWVSVWLCSRSNASDTNKLGGSSSSGFGFFFLCLGASSSAALTTAAMDHSPAAITPTERKGRVCGCVPKAQQPSSPEEAIVAPSVTRQHTPSNDRTRQSKNSGEEKNDPKSSQHPHAWRASCSRVSPP</sequence>
<comment type="caution">
    <text evidence="2">The sequence shown here is derived from an EMBL/GenBank/DDBJ whole genome shotgun (WGS) entry which is preliminary data.</text>
</comment>
<gene>
    <name evidence="2" type="ORF">MOQ_009925</name>
</gene>
<dbReference type="EMBL" id="AHKC01020944">
    <property type="protein sequence ID" value="EKF26384.1"/>
    <property type="molecule type" value="Genomic_DNA"/>
</dbReference>
<dbReference type="Proteomes" id="UP000007350">
    <property type="component" value="Unassembled WGS sequence"/>
</dbReference>